<evidence type="ECO:0000313" key="3">
    <source>
        <dbReference type="EMBL" id="QIS17643.1"/>
    </source>
</evidence>
<reference evidence="3 5" key="2">
    <citation type="journal article" date="2019" name="ACS Chem. Biol.">
        <title>Identification and Mobilization of a Cryptic Antibiotic Biosynthesis Gene Locus from a Human-Pathogenic Nocardia Isolate.</title>
        <authorList>
            <person name="Herisse M."/>
            <person name="Ishida K."/>
            <person name="Porter J.L."/>
            <person name="Howden B."/>
            <person name="Hertweck C."/>
            <person name="Stinear T.P."/>
            <person name="Pidot S.J."/>
        </authorList>
    </citation>
    <scope>NUCLEOTIDE SEQUENCE [LARGE SCALE GENOMIC DNA]</scope>
    <source>
        <strain evidence="3 5">AUSMDU00012715</strain>
    </source>
</reference>
<dbReference type="SUPFAM" id="SSF47336">
    <property type="entry name" value="ACP-like"/>
    <property type="match status" value="1"/>
</dbReference>
<gene>
    <name evidence="2" type="ORF">CRH09_04680</name>
    <name evidence="3" type="ORF">F6W96_04320</name>
</gene>
<evidence type="ECO:0000259" key="1">
    <source>
        <dbReference type="PROSITE" id="PS50075"/>
    </source>
</evidence>
<dbReference type="KEGG" id="ntp:CRH09_04680"/>
<name>A0A291RDD5_9NOCA</name>
<sequence length="109" mass="11950">MTEHYGLTGTGPHTVDIDDSEAVLSVIEDQLGVGRPRPDLRMTDSIRDDIDLDSLSMMEALTRVEDEYRIELIDNPEIGEVVTVADLVALIQRVYRAAHPGSAGAEENS</sequence>
<evidence type="ECO:0000313" key="4">
    <source>
        <dbReference type="Proteomes" id="UP000221961"/>
    </source>
</evidence>
<organism evidence="2 4">
    <name type="scientific">Nocardia terpenica</name>
    <dbReference type="NCBI Taxonomy" id="455432"/>
    <lineage>
        <taxon>Bacteria</taxon>
        <taxon>Bacillati</taxon>
        <taxon>Actinomycetota</taxon>
        <taxon>Actinomycetes</taxon>
        <taxon>Mycobacteriales</taxon>
        <taxon>Nocardiaceae</taxon>
        <taxon>Nocardia</taxon>
    </lineage>
</organism>
<accession>A0A291RDD5</accession>
<dbReference type="RefSeq" id="WP_098692883.1">
    <property type="nucleotide sequence ID" value="NZ_CP023778.1"/>
</dbReference>
<dbReference type="Gene3D" id="1.10.1200.10">
    <property type="entry name" value="ACP-like"/>
    <property type="match status" value="1"/>
</dbReference>
<dbReference type="Proteomes" id="UP000500953">
    <property type="component" value="Chromosome"/>
</dbReference>
<dbReference type="PROSITE" id="PS50075">
    <property type="entry name" value="CARRIER"/>
    <property type="match status" value="1"/>
</dbReference>
<dbReference type="EMBL" id="CP023778">
    <property type="protein sequence ID" value="ATL65611.1"/>
    <property type="molecule type" value="Genomic_DNA"/>
</dbReference>
<protein>
    <recommendedName>
        <fullName evidence="1">Carrier domain-containing protein</fullName>
    </recommendedName>
</protein>
<dbReference type="AlphaFoldDB" id="A0A291RDD5"/>
<dbReference type="InterPro" id="IPR036736">
    <property type="entry name" value="ACP-like_sf"/>
</dbReference>
<feature type="domain" description="Carrier" evidence="1">
    <location>
        <begin position="17"/>
        <end position="95"/>
    </location>
</feature>
<dbReference type="Proteomes" id="UP000221961">
    <property type="component" value="Chromosome"/>
</dbReference>
<dbReference type="InterPro" id="IPR009081">
    <property type="entry name" value="PP-bd_ACP"/>
</dbReference>
<reference evidence="2 4" key="1">
    <citation type="submission" date="2017-10" db="EMBL/GenBank/DDBJ databases">
        <title>Comparative genomics between pathogenic Norcardia.</title>
        <authorList>
            <person name="Zeng L."/>
        </authorList>
    </citation>
    <scope>NUCLEOTIDE SEQUENCE [LARGE SCALE GENOMIC DNA]</scope>
    <source>
        <strain evidence="2 4">NC_YFY_NT001</strain>
    </source>
</reference>
<dbReference type="EMBL" id="CP046173">
    <property type="protein sequence ID" value="QIS17643.1"/>
    <property type="molecule type" value="Genomic_DNA"/>
</dbReference>
<evidence type="ECO:0000313" key="5">
    <source>
        <dbReference type="Proteomes" id="UP000500953"/>
    </source>
</evidence>
<dbReference type="Pfam" id="PF00550">
    <property type="entry name" value="PP-binding"/>
    <property type="match status" value="1"/>
</dbReference>
<proteinExistence type="predicted"/>
<dbReference type="GeneID" id="88356729"/>
<evidence type="ECO:0000313" key="2">
    <source>
        <dbReference type="EMBL" id="ATL65611.1"/>
    </source>
</evidence>